<dbReference type="RefSeq" id="WP_174404123.1">
    <property type="nucleotide sequence ID" value="NZ_BLVO01000005.1"/>
</dbReference>
<keyword evidence="2" id="KW-1185">Reference proteome</keyword>
<protein>
    <submittedName>
        <fullName evidence="1">Uncharacterized protein</fullName>
    </submittedName>
</protein>
<reference evidence="1 2" key="1">
    <citation type="submission" date="2020-05" db="EMBL/GenBank/DDBJ databases">
        <title>Draft genome sequence of Desulfovibrio sp. strain HN2T.</title>
        <authorList>
            <person name="Ueno A."/>
            <person name="Tamazawa S."/>
            <person name="Tamamura S."/>
            <person name="Murakami T."/>
            <person name="Kiyama T."/>
            <person name="Inomata H."/>
            <person name="Amano Y."/>
            <person name="Miyakawa K."/>
            <person name="Tamaki H."/>
            <person name="Naganuma T."/>
            <person name="Kaneko K."/>
        </authorList>
    </citation>
    <scope>NUCLEOTIDE SEQUENCE [LARGE SCALE GENOMIC DNA]</scope>
    <source>
        <strain evidence="1 2">HN2</strain>
    </source>
</reference>
<evidence type="ECO:0000313" key="2">
    <source>
        <dbReference type="Proteomes" id="UP000503840"/>
    </source>
</evidence>
<dbReference type="Proteomes" id="UP000503840">
    <property type="component" value="Unassembled WGS sequence"/>
</dbReference>
<dbReference type="AlphaFoldDB" id="A0A7J0BGV1"/>
<accession>A0A7J0BGV1</accession>
<evidence type="ECO:0000313" key="1">
    <source>
        <dbReference type="EMBL" id="GFM32421.1"/>
    </source>
</evidence>
<proteinExistence type="predicted"/>
<dbReference type="EMBL" id="BLVO01000005">
    <property type="protein sequence ID" value="GFM32421.1"/>
    <property type="molecule type" value="Genomic_DNA"/>
</dbReference>
<organism evidence="1 2">
    <name type="scientific">Desulfovibrio subterraneus</name>
    <dbReference type="NCBI Taxonomy" id="2718620"/>
    <lineage>
        <taxon>Bacteria</taxon>
        <taxon>Pseudomonadati</taxon>
        <taxon>Thermodesulfobacteriota</taxon>
        <taxon>Desulfovibrionia</taxon>
        <taxon>Desulfovibrionales</taxon>
        <taxon>Desulfovibrionaceae</taxon>
        <taxon>Desulfovibrio</taxon>
    </lineage>
</organism>
<comment type="caution">
    <text evidence="1">The sequence shown here is derived from an EMBL/GenBank/DDBJ whole genome shotgun (WGS) entry which is preliminary data.</text>
</comment>
<sequence length="76" mass="8737">MQPVHFKTWIDENLDLDNTEDILNLFETVTSSSGEGRWDANWNGAALIVKGANEDLPLHSRSSRDTFLDILRQQRH</sequence>
<gene>
    <name evidence="1" type="ORF">DSM101010T_07860</name>
</gene>
<name>A0A7J0BGV1_9BACT</name>